<dbReference type="InterPro" id="IPR023827">
    <property type="entry name" value="Peptidase_S8_Asp-AS"/>
</dbReference>
<gene>
    <name evidence="10" type="ORF">GCM10008957_44120</name>
</gene>
<dbReference type="InterPro" id="IPR022398">
    <property type="entry name" value="Peptidase_S8_His-AS"/>
</dbReference>
<reference evidence="10" key="2">
    <citation type="submission" date="2020-09" db="EMBL/GenBank/DDBJ databases">
        <authorList>
            <person name="Sun Q."/>
            <person name="Ohkuma M."/>
        </authorList>
    </citation>
    <scope>NUCLEOTIDE SEQUENCE</scope>
    <source>
        <strain evidence="10">JCM 31311</strain>
    </source>
</reference>
<reference evidence="10" key="1">
    <citation type="journal article" date="2014" name="Int. J. Syst. Evol. Microbiol.">
        <title>Complete genome sequence of Corynebacterium casei LMG S-19264T (=DSM 44701T), isolated from a smear-ripened cheese.</title>
        <authorList>
            <consortium name="US DOE Joint Genome Institute (JGI-PGF)"/>
            <person name="Walter F."/>
            <person name="Albersmeier A."/>
            <person name="Kalinowski J."/>
            <person name="Ruckert C."/>
        </authorList>
    </citation>
    <scope>NUCLEOTIDE SEQUENCE</scope>
    <source>
        <strain evidence="10">JCM 31311</strain>
    </source>
</reference>
<evidence type="ECO:0000256" key="4">
    <source>
        <dbReference type="ARBA" id="ARBA00022825"/>
    </source>
</evidence>
<dbReference type="GO" id="GO:0006508">
    <property type="term" value="P:proteolysis"/>
    <property type="evidence" value="ECO:0007669"/>
    <property type="project" value="UniProtKB-KW"/>
</dbReference>
<dbReference type="AlphaFoldDB" id="A0A918CLQ3"/>
<dbReference type="InterPro" id="IPR000209">
    <property type="entry name" value="Peptidase_S8/S53_dom"/>
</dbReference>
<feature type="active site" description="Charge relay system" evidence="5">
    <location>
        <position position="285"/>
    </location>
</feature>
<dbReference type="InterPro" id="IPR050131">
    <property type="entry name" value="Peptidase_S8_subtilisin-like"/>
</dbReference>
<keyword evidence="11" id="KW-1185">Reference proteome</keyword>
<keyword evidence="4 5" id="KW-0720">Serine protease</keyword>
<dbReference type="SUPFAM" id="SSF52743">
    <property type="entry name" value="Subtilisin-like"/>
    <property type="match status" value="1"/>
</dbReference>
<evidence type="ECO:0000256" key="7">
    <source>
        <dbReference type="SAM" id="MobiDB-lite"/>
    </source>
</evidence>
<evidence type="ECO:0000256" key="3">
    <source>
        <dbReference type="ARBA" id="ARBA00022801"/>
    </source>
</evidence>
<dbReference type="InterPro" id="IPR023828">
    <property type="entry name" value="Peptidase_S8_Ser-AS"/>
</dbReference>
<evidence type="ECO:0000256" key="6">
    <source>
        <dbReference type="RuleBase" id="RU003355"/>
    </source>
</evidence>
<dbReference type="PANTHER" id="PTHR43806">
    <property type="entry name" value="PEPTIDASE S8"/>
    <property type="match status" value="1"/>
</dbReference>
<evidence type="ECO:0000313" key="10">
    <source>
        <dbReference type="EMBL" id="GGR28015.1"/>
    </source>
</evidence>
<dbReference type="PROSITE" id="PS51257">
    <property type="entry name" value="PROKAR_LIPOPROTEIN"/>
    <property type="match status" value="1"/>
</dbReference>
<evidence type="ECO:0000259" key="9">
    <source>
        <dbReference type="Pfam" id="PF00082"/>
    </source>
</evidence>
<dbReference type="PROSITE" id="PS51892">
    <property type="entry name" value="SUBTILASE"/>
    <property type="match status" value="1"/>
</dbReference>
<dbReference type="Gene3D" id="3.40.50.200">
    <property type="entry name" value="Peptidase S8/S53 domain"/>
    <property type="match status" value="1"/>
</dbReference>
<protein>
    <submittedName>
        <fullName evidence="10">Serine protease</fullName>
    </submittedName>
</protein>
<feature type="region of interest" description="Disordered" evidence="7">
    <location>
        <begin position="321"/>
        <end position="347"/>
    </location>
</feature>
<comment type="similarity">
    <text evidence="1 5 6">Belongs to the peptidase S8 family.</text>
</comment>
<keyword evidence="2 5" id="KW-0645">Protease</keyword>
<feature type="chain" id="PRO_5037219664" evidence="8">
    <location>
        <begin position="22"/>
        <end position="700"/>
    </location>
</feature>
<dbReference type="PROSITE" id="PS00138">
    <property type="entry name" value="SUBTILASE_SER"/>
    <property type="match status" value="1"/>
</dbReference>
<feature type="signal peptide" evidence="8">
    <location>
        <begin position="1"/>
        <end position="21"/>
    </location>
</feature>
<evidence type="ECO:0000256" key="8">
    <source>
        <dbReference type="SAM" id="SignalP"/>
    </source>
</evidence>
<comment type="caution">
    <text evidence="10">The sequence shown here is derived from an EMBL/GenBank/DDBJ whole genome shotgun (WGS) entry which is preliminary data.</text>
</comment>
<dbReference type="Pfam" id="PF00082">
    <property type="entry name" value="Peptidase_S8"/>
    <property type="match status" value="1"/>
</dbReference>
<proteinExistence type="inferred from homology"/>
<dbReference type="PROSITE" id="PS00136">
    <property type="entry name" value="SUBTILASE_ASP"/>
    <property type="match status" value="1"/>
</dbReference>
<evidence type="ECO:0000313" key="11">
    <source>
        <dbReference type="Proteomes" id="UP000603865"/>
    </source>
</evidence>
<dbReference type="RefSeq" id="WP_229776436.1">
    <property type="nucleotide sequence ID" value="NZ_BMQL01000042.1"/>
</dbReference>
<keyword evidence="8" id="KW-0732">Signal</keyword>
<evidence type="ECO:0000256" key="2">
    <source>
        <dbReference type="ARBA" id="ARBA00022670"/>
    </source>
</evidence>
<dbReference type="GO" id="GO:0004252">
    <property type="term" value="F:serine-type endopeptidase activity"/>
    <property type="evidence" value="ECO:0007669"/>
    <property type="project" value="UniProtKB-UniRule"/>
</dbReference>
<feature type="active site" description="Charge relay system" evidence="5">
    <location>
        <position position="558"/>
    </location>
</feature>
<feature type="domain" description="Peptidase S8/S53" evidence="9">
    <location>
        <begin position="278"/>
        <end position="606"/>
    </location>
</feature>
<evidence type="ECO:0000256" key="1">
    <source>
        <dbReference type="ARBA" id="ARBA00011073"/>
    </source>
</evidence>
<dbReference type="InterPro" id="IPR015500">
    <property type="entry name" value="Peptidase_S8_subtilisin-rel"/>
</dbReference>
<keyword evidence="3 5" id="KW-0378">Hydrolase</keyword>
<evidence type="ECO:0000256" key="5">
    <source>
        <dbReference type="PROSITE-ProRule" id="PRU01240"/>
    </source>
</evidence>
<name>A0A918CLQ3_9DEIO</name>
<dbReference type="InterPro" id="IPR036852">
    <property type="entry name" value="Peptidase_S8/S53_dom_sf"/>
</dbReference>
<dbReference type="PANTHER" id="PTHR43806:SF11">
    <property type="entry name" value="CEREVISIN-RELATED"/>
    <property type="match status" value="1"/>
</dbReference>
<organism evidence="10 11">
    <name type="scientific">Deinococcus ruber</name>
    <dbReference type="NCBI Taxonomy" id="1848197"/>
    <lineage>
        <taxon>Bacteria</taxon>
        <taxon>Thermotogati</taxon>
        <taxon>Deinococcota</taxon>
        <taxon>Deinococci</taxon>
        <taxon>Deinococcales</taxon>
        <taxon>Deinococcaceae</taxon>
        <taxon>Deinococcus</taxon>
    </lineage>
</organism>
<accession>A0A918CLQ3</accession>
<dbReference type="EMBL" id="BMQL01000042">
    <property type="protein sequence ID" value="GGR28015.1"/>
    <property type="molecule type" value="Genomic_DNA"/>
</dbReference>
<feature type="active site" description="Charge relay system" evidence="5">
    <location>
        <position position="347"/>
    </location>
</feature>
<dbReference type="Proteomes" id="UP000603865">
    <property type="component" value="Unassembled WGS sequence"/>
</dbReference>
<sequence>MKMFSFRGPVAAAFLSAVLVACPQPSSPGDALEGQAITLGYDLDLTLQQEFTGSWTVSSLPDWLSAAPTSGTGPLKLVLHAKRSASVLTAAAQAALTGTVRVQWRSSDDKQTGEAAFPVQADLYRLQGQVDVSGTALVASDLSAVTPMLRGLSVVPATPSRVIVTYRSAAARTSAMQQEQGVRSAAGQTLTLATNDVAATLARLRQQPGVQSAVPDAVMSALDMSQTSASVTSTATGTQALAAPLNPTDEYAASQWAYRLLGYPAVWRDMQQTPYTHAVTVAVLDTGVRYDHPDLKGKLYGPGDGALDVLSYTLNGQGTVAYNNGDGDGPDTDPTDPATPGRSDISHGTHVTGIIAANWGSFAPPCATCSGSGVVGASYTAPIKVLPIRVLDAPGGNGSESDIAVAVRYAAGEPDVVVGGKSYTNPHPAQIINLSLGASLTDATQIAVMCDAVAEATRRGALVVAAAGNNGGTRPVYPAACPGAVSVASVSLSDSAVPMHAFYSDQYAQVALSAPGGNPYATYNGGKFNGQPMPDEILSTGWNYTDNLPSYALEAGTSQAAPQVTALAALLLSKGVVATPAAALERMTQTASDLGAAGRDPEFGAGLINPAAALGAAAVGSSVGLSVQDTLGRSYAPALDAVGRFDAYLPDGTFRVVAGQDTNGNGFAGETGEPRSERSVSVGPALTTLNVGTLSLTTTP</sequence>
<dbReference type="PROSITE" id="PS00137">
    <property type="entry name" value="SUBTILASE_HIS"/>
    <property type="match status" value="1"/>
</dbReference>
<dbReference type="PRINTS" id="PR00723">
    <property type="entry name" value="SUBTILISIN"/>
</dbReference>